<dbReference type="EMBL" id="LNQP01000012">
    <property type="protein sequence ID" value="KSU89032.1"/>
    <property type="molecule type" value="Genomic_DNA"/>
</dbReference>
<gene>
    <name evidence="1" type="ORF">AS180_05015</name>
</gene>
<dbReference type="Proteomes" id="UP000053681">
    <property type="component" value="Unassembled WGS sequence"/>
</dbReference>
<reference evidence="1 2" key="1">
    <citation type="submission" date="2015-11" db="EMBL/GenBank/DDBJ databases">
        <title>Bacillus caseinolyticus sp nov.</title>
        <authorList>
            <person name="Dastager S.G."/>
            <person name="Mawlankar R."/>
        </authorList>
    </citation>
    <scope>NUCLEOTIDE SEQUENCE [LARGE SCALE GENOMIC DNA]</scope>
    <source>
        <strain evidence="1 2">SGD-V-76</strain>
    </source>
</reference>
<sequence length="94" mass="11028">MNDRDFLNDALNTEKYITSSYSIALKEASHESLYRTIASVSQETQDCQRNLYNLMFKNGWYGLEKETPQNIQQSVQQFSNYMESQDPYRGNVIQ</sequence>
<keyword evidence="2" id="KW-1185">Reference proteome</keyword>
<dbReference type="Pfam" id="PF07875">
    <property type="entry name" value="Coat_F"/>
    <property type="match status" value="1"/>
</dbReference>
<comment type="caution">
    <text evidence="1">The sequence shown here is derived from an EMBL/GenBank/DDBJ whole genome shotgun (WGS) entry which is preliminary data.</text>
</comment>
<dbReference type="InterPro" id="IPR012851">
    <property type="entry name" value="Spore_coat_CotF-like"/>
</dbReference>
<organism evidence="1 2">
    <name type="scientific">Priestia veravalensis</name>
    <dbReference type="NCBI Taxonomy" id="1414648"/>
    <lineage>
        <taxon>Bacteria</taxon>
        <taxon>Bacillati</taxon>
        <taxon>Bacillota</taxon>
        <taxon>Bacilli</taxon>
        <taxon>Bacillales</taxon>
        <taxon>Bacillaceae</taxon>
        <taxon>Priestia</taxon>
    </lineage>
</organism>
<evidence type="ECO:0008006" key="3">
    <source>
        <dbReference type="Google" id="ProtNLM"/>
    </source>
</evidence>
<protein>
    <recommendedName>
        <fullName evidence="3">Spore coat protein</fullName>
    </recommendedName>
</protein>
<name>A0A0V8JQ00_9BACI</name>
<dbReference type="AlphaFoldDB" id="A0A0V8JQ00"/>
<evidence type="ECO:0000313" key="1">
    <source>
        <dbReference type="EMBL" id="KSU89032.1"/>
    </source>
</evidence>
<proteinExistence type="predicted"/>
<accession>A0A0V8JQ00</accession>
<evidence type="ECO:0000313" key="2">
    <source>
        <dbReference type="Proteomes" id="UP000053681"/>
    </source>
</evidence>